<evidence type="ECO:0000313" key="2">
    <source>
        <dbReference type="Proteomes" id="UP000268014"/>
    </source>
</evidence>
<sequence>MKSDYDTTKSKDDKKNILQELEKVEEEVKYTAVLNDATEMILMLNTRLTEAGSNERRLARKLGTVFQS</sequence>
<name>A0A0N4VUR0_HAEPC</name>
<dbReference type="EMBL" id="UZAF01001139">
    <property type="protein sequence ID" value="VDO07525.1"/>
    <property type="molecule type" value="Genomic_DNA"/>
</dbReference>
<proteinExistence type="predicted"/>
<dbReference type="AlphaFoldDB" id="A0A0N4VUR0"/>
<accession>A0A0N4VUR0</accession>
<dbReference type="WBParaSite" id="HPLM_0000102701-mRNA-1">
    <property type="protein sequence ID" value="HPLM_0000102701-mRNA-1"/>
    <property type="gene ID" value="HPLM_0000102701"/>
</dbReference>
<protein>
    <submittedName>
        <fullName evidence="3">HYPK_UBA domain-containing protein</fullName>
    </submittedName>
</protein>
<dbReference type="OrthoDB" id="5871817at2759"/>
<reference evidence="1 2" key="2">
    <citation type="submission" date="2018-11" db="EMBL/GenBank/DDBJ databases">
        <authorList>
            <consortium name="Pathogen Informatics"/>
        </authorList>
    </citation>
    <scope>NUCLEOTIDE SEQUENCE [LARGE SCALE GENOMIC DNA]</scope>
    <source>
        <strain evidence="1 2">MHpl1</strain>
    </source>
</reference>
<evidence type="ECO:0000313" key="1">
    <source>
        <dbReference type="EMBL" id="VDO07525.1"/>
    </source>
</evidence>
<evidence type="ECO:0000313" key="3">
    <source>
        <dbReference type="WBParaSite" id="HPLM_0000102701-mRNA-1"/>
    </source>
</evidence>
<dbReference type="Proteomes" id="UP000268014">
    <property type="component" value="Unassembled WGS sequence"/>
</dbReference>
<keyword evidence="2" id="KW-1185">Reference proteome</keyword>
<gene>
    <name evidence="1" type="ORF">HPLM_LOCUS1028</name>
</gene>
<reference evidence="3" key="1">
    <citation type="submission" date="2017-02" db="UniProtKB">
        <authorList>
            <consortium name="WormBaseParasite"/>
        </authorList>
    </citation>
    <scope>IDENTIFICATION</scope>
</reference>
<organism evidence="3">
    <name type="scientific">Haemonchus placei</name>
    <name type="common">Barber's pole worm</name>
    <dbReference type="NCBI Taxonomy" id="6290"/>
    <lineage>
        <taxon>Eukaryota</taxon>
        <taxon>Metazoa</taxon>
        <taxon>Ecdysozoa</taxon>
        <taxon>Nematoda</taxon>
        <taxon>Chromadorea</taxon>
        <taxon>Rhabditida</taxon>
        <taxon>Rhabditina</taxon>
        <taxon>Rhabditomorpha</taxon>
        <taxon>Strongyloidea</taxon>
        <taxon>Trichostrongylidae</taxon>
        <taxon>Haemonchus</taxon>
    </lineage>
</organism>